<dbReference type="PANTHER" id="PTHR42964">
    <property type="entry name" value="ENOYL-COA HYDRATASE"/>
    <property type="match status" value="1"/>
</dbReference>
<evidence type="ECO:0000313" key="3">
    <source>
        <dbReference type="Proteomes" id="UP000189796"/>
    </source>
</evidence>
<name>A0A1M5HK98_9BRAD</name>
<sequence length="258" mass="27607">MTNPSSELLEERRGGVLWLTISREARRNAISPGVLSGLCDAIERVQHERDVRAVVLTGAGDKAFCAGADLAAGTAFRFDHSEPYAALAELLRLARRSIVPLVARVNGACMAGGMGLLAMCDLAVAAPHAVFGLPEVKVGLFPAQVLSVLHHLLPRRAVAQMCLTGEPISAAQALNWGLVNTVADDLDSGLEALLGCLLDKSPAAIRRGLYTMKAIEAMSFEESMRFTESQIALFALTEDAAEGQLAFREKRAPNWTGR</sequence>
<gene>
    <name evidence="2" type="ORF">SAMN05443248_0513</name>
</gene>
<dbReference type="Proteomes" id="UP000189796">
    <property type="component" value="Chromosome I"/>
</dbReference>
<dbReference type="PANTHER" id="PTHR42964:SF1">
    <property type="entry name" value="POLYKETIDE BIOSYNTHESIS ENOYL-COA HYDRATASE PKSH-RELATED"/>
    <property type="match status" value="1"/>
</dbReference>
<dbReference type="InterPro" id="IPR029045">
    <property type="entry name" value="ClpP/crotonase-like_dom_sf"/>
</dbReference>
<evidence type="ECO:0000256" key="1">
    <source>
        <dbReference type="ARBA" id="ARBA00005254"/>
    </source>
</evidence>
<dbReference type="EMBL" id="LT670817">
    <property type="protein sequence ID" value="SHG16370.1"/>
    <property type="molecule type" value="Genomic_DNA"/>
</dbReference>
<dbReference type="AlphaFoldDB" id="A0A1M5HK98"/>
<dbReference type="OrthoDB" id="5730382at2"/>
<dbReference type="SUPFAM" id="SSF52096">
    <property type="entry name" value="ClpP/crotonase"/>
    <property type="match status" value="1"/>
</dbReference>
<comment type="similarity">
    <text evidence="1">Belongs to the enoyl-CoA hydratase/isomerase family.</text>
</comment>
<proteinExistence type="inferred from homology"/>
<dbReference type="GO" id="GO:0003824">
    <property type="term" value="F:catalytic activity"/>
    <property type="evidence" value="ECO:0007669"/>
    <property type="project" value="UniProtKB-ARBA"/>
</dbReference>
<dbReference type="InterPro" id="IPR051683">
    <property type="entry name" value="Enoyl-CoA_Hydratase/Isomerase"/>
</dbReference>
<dbReference type="Gene3D" id="3.90.226.10">
    <property type="entry name" value="2-enoyl-CoA Hydratase, Chain A, domain 1"/>
    <property type="match status" value="1"/>
</dbReference>
<dbReference type="InterPro" id="IPR001753">
    <property type="entry name" value="Enoyl-CoA_hydra/iso"/>
</dbReference>
<protein>
    <submittedName>
        <fullName evidence="2">Enoyl-CoA hydratase/carnithine racemase</fullName>
    </submittedName>
</protein>
<dbReference type="RefSeq" id="WP_079599886.1">
    <property type="nucleotide sequence ID" value="NZ_LT670817.1"/>
</dbReference>
<reference evidence="2 3" key="1">
    <citation type="submission" date="2016-11" db="EMBL/GenBank/DDBJ databases">
        <authorList>
            <person name="Jaros S."/>
            <person name="Januszkiewicz K."/>
            <person name="Wedrychowicz H."/>
        </authorList>
    </citation>
    <scope>NUCLEOTIDE SEQUENCE [LARGE SCALE GENOMIC DNA]</scope>
    <source>
        <strain evidence="2 3">GAS138</strain>
    </source>
</reference>
<evidence type="ECO:0000313" key="2">
    <source>
        <dbReference type="EMBL" id="SHG16370.1"/>
    </source>
</evidence>
<dbReference type="Pfam" id="PF00378">
    <property type="entry name" value="ECH_1"/>
    <property type="match status" value="1"/>
</dbReference>
<organism evidence="2 3">
    <name type="scientific">Bradyrhizobium erythrophlei</name>
    <dbReference type="NCBI Taxonomy" id="1437360"/>
    <lineage>
        <taxon>Bacteria</taxon>
        <taxon>Pseudomonadati</taxon>
        <taxon>Pseudomonadota</taxon>
        <taxon>Alphaproteobacteria</taxon>
        <taxon>Hyphomicrobiales</taxon>
        <taxon>Nitrobacteraceae</taxon>
        <taxon>Bradyrhizobium</taxon>
    </lineage>
</organism>
<accession>A0A1M5HK98</accession>
<dbReference type="CDD" id="cd06558">
    <property type="entry name" value="crotonase-like"/>
    <property type="match status" value="1"/>
</dbReference>